<evidence type="ECO:0000313" key="1">
    <source>
        <dbReference type="EMBL" id="URE12750.1"/>
    </source>
</evidence>
<dbReference type="EMBL" id="CP097508">
    <property type="protein sequence ID" value="URE12750.1"/>
    <property type="molecule type" value="Genomic_DNA"/>
</dbReference>
<sequence length="153" mass="16841">MVLCIGNGVICHSLHIRSQLFHGAKLGSINDGMWRDKAFDIRCPKVDGHCTGIKCIVELLGDVAVRLGVFNGEDKLVMRHGTVYVPPPGLFGDQLHFALGVEGKCCVTTPYIVHATSKRMMGDVGKNLLGKFVSEPETPRRRPVDKDVLRRFG</sequence>
<feature type="non-terminal residue" evidence="1">
    <location>
        <position position="153"/>
    </location>
</feature>
<dbReference type="AlphaFoldDB" id="A0A9E7GE10"/>
<accession>A0A9E7GE10</accession>
<proteinExistence type="predicted"/>
<evidence type="ECO:0000313" key="2">
    <source>
        <dbReference type="Proteomes" id="UP001055439"/>
    </source>
</evidence>
<organism evidence="1 2">
    <name type="scientific">Musa troglodytarum</name>
    <name type="common">fe'i banana</name>
    <dbReference type="NCBI Taxonomy" id="320322"/>
    <lineage>
        <taxon>Eukaryota</taxon>
        <taxon>Viridiplantae</taxon>
        <taxon>Streptophyta</taxon>
        <taxon>Embryophyta</taxon>
        <taxon>Tracheophyta</taxon>
        <taxon>Spermatophyta</taxon>
        <taxon>Magnoliopsida</taxon>
        <taxon>Liliopsida</taxon>
        <taxon>Zingiberales</taxon>
        <taxon>Musaceae</taxon>
        <taxon>Musa</taxon>
    </lineage>
</organism>
<name>A0A9E7GE10_9LILI</name>
<protein>
    <submittedName>
        <fullName evidence="1">Uncharacterized protein</fullName>
    </submittedName>
</protein>
<gene>
    <name evidence="1" type="ORF">MUK42_21708</name>
</gene>
<keyword evidence="2" id="KW-1185">Reference proteome</keyword>
<dbReference type="Proteomes" id="UP001055439">
    <property type="component" value="Chromosome 6"/>
</dbReference>
<reference evidence="1" key="1">
    <citation type="submission" date="2022-05" db="EMBL/GenBank/DDBJ databases">
        <title>The Musa troglodytarum L. genome provides insights into the mechanism of non-climacteric behaviour and enrichment of carotenoids.</title>
        <authorList>
            <person name="Wang J."/>
        </authorList>
    </citation>
    <scope>NUCLEOTIDE SEQUENCE</scope>
    <source>
        <tissue evidence="1">Leaf</tissue>
    </source>
</reference>